<evidence type="ECO:0000313" key="8">
    <source>
        <dbReference type="Ensembl" id="ENSHHUP00000007629.1"/>
    </source>
</evidence>
<comment type="subcellular location">
    <subcellularLocation>
        <location evidence="1">Endomembrane system</location>
        <topology evidence="1">Peripheral membrane protein</topology>
    </subcellularLocation>
</comment>
<dbReference type="InterPro" id="IPR000727">
    <property type="entry name" value="T_SNARE_dom"/>
</dbReference>
<proteinExistence type="inferred from homology"/>
<reference evidence="8" key="3">
    <citation type="submission" date="2025-09" db="UniProtKB">
        <authorList>
            <consortium name="Ensembl"/>
        </authorList>
    </citation>
    <scope>IDENTIFICATION</scope>
</reference>
<dbReference type="GO" id="GO:0048787">
    <property type="term" value="C:presynaptic active zone membrane"/>
    <property type="evidence" value="ECO:0007669"/>
    <property type="project" value="TreeGrafter"/>
</dbReference>
<dbReference type="PROSITE" id="PS00914">
    <property type="entry name" value="SYNTAXIN"/>
    <property type="match status" value="1"/>
</dbReference>
<dbReference type="GO" id="GO:0031201">
    <property type="term" value="C:SNARE complex"/>
    <property type="evidence" value="ECO:0007669"/>
    <property type="project" value="TreeGrafter"/>
</dbReference>
<organism evidence="8 9">
    <name type="scientific">Hucho hucho</name>
    <name type="common">huchen</name>
    <dbReference type="NCBI Taxonomy" id="62062"/>
    <lineage>
        <taxon>Eukaryota</taxon>
        <taxon>Metazoa</taxon>
        <taxon>Chordata</taxon>
        <taxon>Craniata</taxon>
        <taxon>Vertebrata</taxon>
        <taxon>Euteleostomi</taxon>
        <taxon>Actinopterygii</taxon>
        <taxon>Neopterygii</taxon>
        <taxon>Teleostei</taxon>
        <taxon>Protacanthopterygii</taxon>
        <taxon>Salmoniformes</taxon>
        <taxon>Salmonidae</taxon>
        <taxon>Salmoninae</taxon>
        <taxon>Hucho</taxon>
    </lineage>
</organism>
<keyword evidence="9" id="KW-1185">Reference proteome</keyword>
<dbReference type="STRING" id="62062.ENSHHUP00000007629"/>
<dbReference type="InterPro" id="IPR010989">
    <property type="entry name" value="SNARE"/>
</dbReference>
<sequence length="306" mass="35181">MRDRLCHMQTISKEQDDFEPETELYGPEYDVNKVEISQEAVVFQASFSSYPTMDSILEEADSIHQKISLLHLEVERLVKHNERIGTTVRSLTIIKHDSNSIARGIHQHGEALYVRLQALGAQSCELEEKHGSNAAVTRIARTQHANLTRAFHATIAGYNQVEEAQRKMCRSRLQRQASIMGKEVTEKQLDTLIEKGCEGWGELSQSLQTEGHSSRWALSEIKGRHKELVELEDRLREVHDLFLQMAMLVEEQGTMLNNIEANVCGTEEYIGRVNVQIKRALQYKRKNPFQHTERKCNCFEYQVLCN</sequence>
<comment type="similarity">
    <text evidence="2 6">Belongs to the syntaxin family.</text>
</comment>
<evidence type="ECO:0000313" key="9">
    <source>
        <dbReference type="Proteomes" id="UP000314982"/>
    </source>
</evidence>
<dbReference type="Ensembl" id="ENSHHUT00000007861.1">
    <property type="protein sequence ID" value="ENSHHUP00000007629.1"/>
    <property type="gene ID" value="ENSHHUG00000004675.1"/>
</dbReference>
<dbReference type="Gene3D" id="1.20.58.70">
    <property type="match status" value="1"/>
</dbReference>
<evidence type="ECO:0000259" key="7">
    <source>
        <dbReference type="PROSITE" id="PS50192"/>
    </source>
</evidence>
<dbReference type="GO" id="GO:0048278">
    <property type="term" value="P:vesicle docking"/>
    <property type="evidence" value="ECO:0007669"/>
    <property type="project" value="TreeGrafter"/>
</dbReference>
<evidence type="ECO:0000256" key="4">
    <source>
        <dbReference type="ARBA" id="ARBA00023054"/>
    </source>
</evidence>
<evidence type="ECO:0000256" key="6">
    <source>
        <dbReference type="RuleBase" id="RU003858"/>
    </source>
</evidence>
<keyword evidence="4" id="KW-0175">Coiled coil</keyword>
<dbReference type="Proteomes" id="UP000314982">
    <property type="component" value="Unassembled WGS sequence"/>
</dbReference>
<dbReference type="GO" id="GO:0000149">
    <property type="term" value="F:SNARE binding"/>
    <property type="evidence" value="ECO:0007669"/>
    <property type="project" value="TreeGrafter"/>
</dbReference>
<keyword evidence="3" id="KW-0813">Transport</keyword>
<evidence type="ECO:0000256" key="5">
    <source>
        <dbReference type="ARBA" id="ARBA00023136"/>
    </source>
</evidence>
<keyword evidence="5" id="KW-0472">Membrane</keyword>
<accession>A0A4W5K6J4</accession>
<dbReference type="PANTHER" id="PTHR19957">
    <property type="entry name" value="SYNTAXIN"/>
    <property type="match status" value="1"/>
</dbReference>
<reference evidence="8" key="2">
    <citation type="submission" date="2025-08" db="UniProtKB">
        <authorList>
            <consortium name="Ensembl"/>
        </authorList>
    </citation>
    <scope>IDENTIFICATION</scope>
</reference>
<dbReference type="InterPro" id="IPR006012">
    <property type="entry name" value="Syntaxin/epimorphin_CS"/>
</dbReference>
<dbReference type="GO" id="GO:0031629">
    <property type="term" value="P:synaptic vesicle fusion to presynaptic active zone membrane"/>
    <property type="evidence" value="ECO:0007669"/>
    <property type="project" value="TreeGrafter"/>
</dbReference>
<protein>
    <submittedName>
        <fullName evidence="8">Syntaxin 11</fullName>
    </submittedName>
</protein>
<dbReference type="Gene3D" id="1.20.5.110">
    <property type="match status" value="1"/>
</dbReference>
<dbReference type="GeneTree" id="ENSGT01050000244948"/>
<dbReference type="SUPFAM" id="SSF47661">
    <property type="entry name" value="t-snare proteins"/>
    <property type="match status" value="1"/>
</dbReference>
<evidence type="ECO:0000256" key="2">
    <source>
        <dbReference type="ARBA" id="ARBA00009063"/>
    </source>
</evidence>
<dbReference type="FunFam" id="1.20.5.110:FF:000022">
    <property type="entry name" value="Syntaxin 19"/>
    <property type="match status" value="1"/>
</dbReference>
<dbReference type="GO" id="GO:0006886">
    <property type="term" value="P:intracellular protein transport"/>
    <property type="evidence" value="ECO:0007669"/>
    <property type="project" value="InterPro"/>
</dbReference>
<dbReference type="PROSITE" id="PS50192">
    <property type="entry name" value="T_SNARE"/>
    <property type="match status" value="1"/>
</dbReference>
<feature type="domain" description="T-SNARE coiled-coil homology" evidence="7">
    <location>
        <begin position="218"/>
        <end position="280"/>
    </location>
</feature>
<dbReference type="SMART" id="SM00503">
    <property type="entry name" value="SynN"/>
    <property type="match status" value="1"/>
</dbReference>
<dbReference type="Pfam" id="PF00804">
    <property type="entry name" value="Syntaxin"/>
    <property type="match status" value="1"/>
</dbReference>
<dbReference type="GO" id="GO:0008021">
    <property type="term" value="C:synaptic vesicle"/>
    <property type="evidence" value="ECO:0007669"/>
    <property type="project" value="TreeGrafter"/>
</dbReference>
<dbReference type="InterPro" id="IPR045242">
    <property type="entry name" value="Syntaxin"/>
</dbReference>
<dbReference type="PANTHER" id="PTHR19957:SF30">
    <property type="entry name" value="SYNTAXIN-11"/>
    <property type="match status" value="1"/>
</dbReference>
<dbReference type="InterPro" id="IPR006011">
    <property type="entry name" value="Syntaxin_N"/>
</dbReference>
<evidence type="ECO:0000256" key="1">
    <source>
        <dbReference type="ARBA" id="ARBA00004184"/>
    </source>
</evidence>
<dbReference type="GO" id="GO:0005484">
    <property type="term" value="F:SNAP receptor activity"/>
    <property type="evidence" value="ECO:0007669"/>
    <property type="project" value="InterPro"/>
</dbReference>
<reference evidence="9" key="1">
    <citation type="submission" date="2018-06" db="EMBL/GenBank/DDBJ databases">
        <title>Genome assembly of Danube salmon.</title>
        <authorList>
            <person name="Macqueen D.J."/>
            <person name="Gundappa M.K."/>
        </authorList>
    </citation>
    <scope>NUCLEOTIDE SEQUENCE [LARGE SCALE GENOMIC DNA]</scope>
</reference>
<name>A0A4W5K6J4_9TELE</name>
<dbReference type="SMART" id="SM00397">
    <property type="entry name" value="t_SNARE"/>
    <property type="match status" value="1"/>
</dbReference>
<evidence type="ECO:0000256" key="3">
    <source>
        <dbReference type="ARBA" id="ARBA00022448"/>
    </source>
</evidence>
<dbReference type="AlphaFoldDB" id="A0A4W5K6J4"/>